<dbReference type="InterPro" id="IPR014729">
    <property type="entry name" value="Rossmann-like_a/b/a_fold"/>
</dbReference>
<comment type="function">
    <text evidence="7">Catalyzes the tRNA-independent activation of glutamate in presence of ATP and the subsequent transfer of glutamate onto a tRNA(Asp). Glutamate is transferred on the 2-amino-5-(4,5-dihydroxy-2-cyclopenten-1-yl) moiety of the queuosine in the wobble position of the QUC anticodon.</text>
</comment>
<dbReference type="GO" id="GO:0005524">
    <property type="term" value="F:ATP binding"/>
    <property type="evidence" value="ECO:0007669"/>
    <property type="project" value="UniProtKB-KW"/>
</dbReference>
<evidence type="ECO:0000256" key="2">
    <source>
        <dbReference type="ARBA" id="ARBA00022723"/>
    </source>
</evidence>
<dbReference type="InterPro" id="IPR020058">
    <property type="entry name" value="Glu/Gln-tRNA-synth_Ib_cat-dom"/>
</dbReference>
<feature type="compositionally biased region" description="Low complexity" evidence="9">
    <location>
        <begin position="1"/>
        <end position="12"/>
    </location>
</feature>
<feature type="binding site" evidence="7">
    <location>
        <position position="228"/>
    </location>
    <ligand>
        <name>L-glutamate</name>
        <dbReference type="ChEBI" id="CHEBI:29985"/>
    </ligand>
</feature>
<reference evidence="11 12" key="1">
    <citation type="submission" date="2019-08" db="EMBL/GenBank/DDBJ databases">
        <authorList>
            <person name="Peeters C."/>
        </authorList>
    </citation>
    <scope>NUCLEOTIDE SEQUENCE [LARGE SCALE GENOMIC DNA]</scope>
    <source>
        <strain evidence="11 12">LMG 31114</strain>
    </source>
</reference>
<dbReference type="NCBIfam" id="TIGR03838">
    <property type="entry name" value="queuosine_YadB"/>
    <property type="match status" value="1"/>
</dbReference>
<accession>A0A5E4WDR6</accession>
<dbReference type="InterPro" id="IPR022380">
    <property type="entry name" value="Glu-Q_tRNA(Asp)_Synthase"/>
</dbReference>
<gene>
    <name evidence="7" type="primary">gluQ</name>
    <name evidence="11" type="ORF">PPN31114_03238</name>
</gene>
<dbReference type="GO" id="GO:0008270">
    <property type="term" value="F:zinc ion binding"/>
    <property type="evidence" value="ECO:0007669"/>
    <property type="project" value="UniProtKB-UniRule"/>
</dbReference>
<dbReference type="GeneID" id="300405250"/>
<evidence type="ECO:0000256" key="3">
    <source>
        <dbReference type="ARBA" id="ARBA00022741"/>
    </source>
</evidence>
<dbReference type="HAMAP" id="MF_01428">
    <property type="entry name" value="Glu_Q_tRNA_synth"/>
    <property type="match status" value="1"/>
</dbReference>
<evidence type="ECO:0000256" key="4">
    <source>
        <dbReference type="ARBA" id="ARBA00022833"/>
    </source>
</evidence>
<dbReference type="PANTHER" id="PTHR43311">
    <property type="entry name" value="GLUTAMATE--TRNA LIGASE"/>
    <property type="match status" value="1"/>
</dbReference>
<keyword evidence="4 7" id="KW-0862">Zinc</keyword>
<feature type="binding site" evidence="7">
    <location>
        <position position="269"/>
    </location>
    <ligand>
        <name>ATP</name>
        <dbReference type="ChEBI" id="CHEBI:30616"/>
    </ligand>
</feature>
<evidence type="ECO:0000313" key="12">
    <source>
        <dbReference type="Proteomes" id="UP000366945"/>
    </source>
</evidence>
<evidence type="ECO:0000259" key="10">
    <source>
        <dbReference type="Pfam" id="PF00749"/>
    </source>
</evidence>
<evidence type="ECO:0000313" key="11">
    <source>
        <dbReference type="EMBL" id="VVE22982.1"/>
    </source>
</evidence>
<evidence type="ECO:0000256" key="8">
    <source>
        <dbReference type="RuleBase" id="RU363037"/>
    </source>
</evidence>
<dbReference type="GO" id="GO:0005829">
    <property type="term" value="C:cytosol"/>
    <property type="evidence" value="ECO:0007669"/>
    <property type="project" value="TreeGrafter"/>
</dbReference>
<feature type="binding site" evidence="7">
    <location>
        <position position="210"/>
    </location>
    <ligand>
        <name>L-glutamate</name>
        <dbReference type="ChEBI" id="CHEBI:29985"/>
    </ligand>
</feature>
<feature type="binding site" evidence="7">
    <location>
        <position position="71"/>
    </location>
    <ligand>
        <name>L-glutamate</name>
        <dbReference type="ChEBI" id="CHEBI:29985"/>
    </ligand>
</feature>
<keyword evidence="6 7" id="KW-0030">Aminoacyl-tRNA synthetase</keyword>
<keyword evidence="1 7" id="KW-0436">Ligase</keyword>
<dbReference type="GO" id="GO:0006400">
    <property type="term" value="P:tRNA modification"/>
    <property type="evidence" value="ECO:0007669"/>
    <property type="project" value="InterPro"/>
</dbReference>
<comment type="similarity">
    <text evidence="7">Belongs to the class-I aminoacyl-tRNA synthetase family. GluQ subfamily.</text>
</comment>
<feature type="binding site" evidence="7">
    <location>
        <position position="129"/>
    </location>
    <ligand>
        <name>Zn(2+)</name>
        <dbReference type="ChEBI" id="CHEBI:29105"/>
    </ligand>
</feature>
<evidence type="ECO:0000256" key="5">
    <source>
        <dbReference type="ARBA" id="ARBA00022840"/>
    </source>
</evidence>
<feature type="domain" description="Glutamyl/glutaminyl-tRNA synthetase class Ib catalytic" evidence="10">
    <location>
        <begin position="33"/>
        <end position="275"/>
    </location>
</feature>
<protein>
    <recommendedName>
        <fullName evidence="7">Glutamyl-Q tRNA(Asp) synthetase</fullName>
        <shortName evidence="7">Glu-Q-RSs</shortName>
        <ecNumber evidence="7">6.1.1.-</ecNumber>
    </recommendedName>
</protein>
<dbReference type="InterPro" id="IPR049940">
    <property type="entry name" value="GluQ/Sye"/>
</dbReference>
<dbReference type="Pfam" id="PF00749">
    <property type="entry name" value="tRNA-synt_1c"/>
    <property type="match status" value="1"/>
</dbReference>
<dbReference type="PANTHER" id="PTHR43311:SF1">
    <property type="entry name" value="GLUTAMYL-Q TRNA(ASP) SYNTHETASE"/>
    <property type="match status" value="1"/>
</dbReference>
<dbReference type="GO" id="GO:0004818">
    <property type="term" value="F:glutamate-tRNA ligase activity"/>
    <property type="evidence" value="ECO:0007669"/>
    <property type="project" value="TreeGrafter"/>
</dbReference>
<dbReference type="NCBIfam" id="NF004314">
    <property type="entry name" value="PRK05710.1-3"/>
    <property type="match status" value="1"/>
</dbReference>
<organism evidence="11 12">
    <name type="scientific">Pandoraea pneumonica</name>
    <dbReference type="NCBI Taxonomy" id="2508299"/>
    <lineage>
        <taxon>Bacteria</taxon>
        <taxon>Pseudomonadati</taxon>
        <taxon>Pseudomonadota</taxon>
        <taxon>Betaproteobacteria</taxon>
        <taxon>Burkholderiales</taxon>
        <taxon>Burkholderiaceae</taxon>
        <taxon>Pandoraea</taxon>
    </lineage>
</organism>
<feature type="binding site" evidence="7">
    <location>
        <position position="127"/>
    </location>
    <ligand>
        <name>Zn(2+)</name>
        <dbReference type="ChEBI" id="CHEBI:29105"/>
    </ligand>
</feature>
<dbReference type="InterPro" id="IPR000924">
    <property type="entry name" value="Glu/Gln-tRNA-synth"/>
</dbReference>
<feature type="short sequence motif" description="'HIGH' region" evidence="7">
    <location>
        <begin position="38"/>
        <end position="48"/>
    </location>
</feature>
<dbReference type="EC" id="6.1.1.-" evidence="7"/>
<sequence length="324" mass="35550">MTLTSSQDSAHQAHAKAAEASTPVEPRLSQRYRGRFAPSPTGPLHRGSLVTALASWLDARAHDGVWIVRMEDLDEPRCVPGAADDILTTLTRLGFHSDEPVVWQSHRHALYETALASLTAAGRVYPCGCTRREIADSLTRVHARHSTLAYPGTCRDGLHGKPARAWRLRVPDGDAACVRFDDRWMGPQSQDLATEVGDFVLKRADGQWAYQLAVVVDDEAQRITDVVRGTDLLDSTARQIYLQQCLDATTPRYLHVPLVMADDGEKLSKQNGAAPLAIDSDDAVLSALKDAAMHLGLPAVLHQATHREDFFAAATQAWREQHGD</sequence>
<feature type="short sequence motif" description="'KMSKS' region" evidence="7">
    <location>
        <begin position="266"/>
        <end position="270"/>
    </location>
</feature>
<feature type="binding site" evidence="7">
    <location>
        <position position="154"/>
    </location>
    <ligand>
        <name>Zn(2+)</name>
        <dbReference type="ChEBI" id="CHEBI:29105"/>
    </ligand>
</feature>
<evidence type="ECO:0000256" key="9">
    <source>
        <dbReference type="SAM" id="MobiDB-lite"/>
    </source>
</evidence>
<evidence type="ECO:0000256" key="7">
    <source>
        <dbReference type="HAMAP-Rule" id="MF_01428"/>
    </source>
</evidence>
<evidence type="ECO:0000256" key="1">
    <source>
        <dbReference type="ARBA" id="ARBA00022598"/>
    </source>
</evidence>
<name>A0A5E4WDR6_9BURK</name>
<dbReference type="Proteomes" id="UP000366945">
    <property type="component" value="Unassembled WGS sequence"/>
</dbReference>
<dbReference type="Gene3D" id="3.40.50.620">
    <property type="entry name" value="HUPs"/>
    <property type="match status" value="1"/>
</dbReference>
<dbReference type="PRINTS" id="PR00987">
    <property type="entry name" value="TRNASYNTHGLU"/>
</dbReference>
<feature type="binding site" evidence="7">
    <location>
        <begin position="35"/>
        <end position="39"/>
    </location>
    <ligand>
        <name>L-glutamate</name>
        <dbReference type="ChEBI" id="CHEBI:29985"/>
    </ligand>
</feature>
<dbReference type="RefSeq" id="WP_281350983.1">
    <property type="nucleotide sequence ID" value="NZ_CABPSK010000003.1"/>
</dbReference>
<dbReference type="SUPFAM" id="SSF52374">
    <property type="entry name" value="Nucleotidylyl transferase"/>
    <property type="match status" value="1"/>
</dbReference>
<dbReference type="AlphaFoldDB" id="A0A5E4WDR6"/>
<keyword evidence="2 7" id="KW-0479">Metal-binding</keyword>
<evidence type="ECO:0000256" key="6">
    <source>
        <dbReference type="ARBA" id="ARBA00023146"/>
    </source>
</evidence>
<keyword evidence="12" id="KW-1185">Reference proteome</keyword>
<keyword evidence="3 7" id="KW-0547">Nucleotide-binding</keyword>
<feature type="binding site" evidence="7">
    <location>
        <position position="150"/>
    </location>
    <ligand>
        <name>Zn(2+)</name>
        <dbReference type="ChEBI" id="CHEBI:29105"/>
    </ligand>
</feature>
<dbReference type="NCBIfam" id="NF004313">
    <property type="entry name" value="PRK05710.1-2"/>
    <property type="match status" value="1"/>
</dbReference>
<dbReference type="GO" id="GO:0006424">
    <property type="term" value="P:glutamyl-tRNA aminoacylation"/>
    <property type="evidence" value="ECO:0007669"/>
    <property type="project" value="InterPro"/>
</dbReference>
<dbReference type="EMBL" id="CABPSK010000003">
    <property type="protein sequence ID" value="VVE22982.1"/>
    <property type="molecule type" value="Genomic_DNA"/>
</dbReference>
<feature type="region of interest" description="Disordered" evidence="9">
    <location>
        <begin position="1"/>
        <end position="40"/>
    </location>
</feature>
<comment type="cofactor">
    <cofactor evidence="7">
        <name>Zn(2+)</name>
        <dbReference type="ChEBI" id="CHEBI:29105"/>
    </cofactor>
    <text evidence="7">Binds 1 zinc ion per subunit.</text>
</comment>
<keyword evidence="8" id="KW-0648">Protein biosynthesis</keyword>
<keyword evidence="5 7" id="KW-0067">ATP-binding</keyword>
<proteinExistence type="inferred from homology"/>